<dbReference type="SUPFAM" id="SSF55811">
    <property type="entry name" value="Nudix"/>
    <property type="match status" value="1"/>
</dbReference>
<dbReference type="InterPro" id="IPR000086">
    <property type="entry name" value="NUDIX_hydrolase_dom"/>
</dbReference>
<evidence type="ECO:0000256" key="1">
    <source>
        <dbReference type="ARBA" id="ARBA00005582"/>
    </source>
</evidence>
<gene>
    <name evidence="3" type="ORF">AVDCRST_MAG60-711</name>
</gene>
<evidence type="ECO:0000313" key="3">
    <source>
        <dbReference type="EMBL" id="CAA9378817.1"/>
    </source>
</evidence>
<protein>
    <recommendedName>
        <fullName evidence="2">Nudix hydrolase domain-containing protein</fullName>
    </recommendedName>
</protein>
<name>A0A6J4NAL1_9ACTN</name>
<dbReference type="PANTHER" id="PTHR43736:SF1">
    <property type="entry name" value="DIHYDRONEOPTERIN TRIPHOSPHATE DIPHOSPHATASE"/>
    <property type="match status" value="1"/>
</dbReference>
<dbReference type="EMBL" id="CADCUN010000078">
    <property type="protein sequence ID" value="CAA9378817.1"/>
    <property type="molecule type" value="Genomic_DNA"/>
</dbReference>
<dbReference type="Pfam" id="PF00293">
    <property type="entry name" value="NUDIX"/>
    <property type="match status" value="1"/>
</dbReference>
<feature type="domain" description="Nudix hydrolase" evidence="2">
    <location>
        <begin position="46"/>
        <end position="181"/>
    </location>
</feature>
<proteinExistence type="inferred from homology"/>
<comment type="similarity">
    <text evidence="1">Belongs to the Nudix hydrolase family.</text>
</comment>
<reference evidence="3" key="1">
    <citation type="submission" date="2020-02" db="EMBL/GenBank/DDBJ databases">
        <authorList>
            <person name="Meier V. D."/>
        </authorList>
    </citation>
    <scope>NUCLEOTIDE SEQUENCE</scope>
    <source>
        <strain evidence="3">AVDCRST_MAG60</strain>
    </source>
</reference>
<sequence length="186" mass="20108">MSALHADALATLRAWQPPTPGQELLRDRFVTLLEARPDSMTRECLPDHLTASTLVFDEDRTRVLLTHHAKARRWFQFGGHPEPADTTLAGAALREAVEESGLRPSDLTLDTSPVLVDAHPVPFCAPGAGVHHFDVMFAAVARAGADHAVSEESLDVAWWPLDELPDADLTSRIESALAAVAHSPAS</sequence>
<dbReference type="CDD" id="cd03674">
    <property type="entry name" value="NUDIX_Hydrolase"/>
    <property type="match status" value="1"/>
</dbReference>
<dbReference type="AlphaFoldDB" id="A0A6J4NAL1"/>
<accession>A0A6J4NAL1</accession>
<evidence type="ECO:0000259" key="2">
    <source>
        <dbReference type="PROSITE" id="PS51462"/>
    </source>
</evidence>
<dbReference type="PROSITE" id="PS51462">
    <property type="entry name" value="NUDIX"/>
    <property type="match status" value="1"/>
</dbReference>
<organism evidence="3">
    <name type="scientific">uncultured Nocardioides sp</name>
    <dbReference type="NCBI Taxonomy" id="198441"/>
    <lineage>
        <taxon>Bacteria</taxon>
        <taxon>Bacillati</taxon>
        <taxon>Actinomycetota</taxon>
        <taxon>Actinomycetes</taxon>
        <taxon>Propionibacteriales</taxon>
        <taxon>Nocardioidaceae</taxon>
        <taxon>Nocardioides</taxon>
        <taxon>environmental samples</taxon>
    </lineage>
</organism>
<dbReference type="InterPro" id="IPR015797">
    <property type="entry name" value="NUDIX_hydrolase-like_dom_sf"/>
</dbReference>
<dbReference type="Gene3D" id="3.90.79.10">
    <property type="entry name" value="Nucleoside Triphosphate Pyrophosphohydrolase"/>
    <property type="match status" value="1"/>
</dbReference>
<dbReference type="PANTHER" id="PTHR43736">
    <property type="entry name" value="ADP-RIBOSE PYROPHOSPHATASE"/>
    <property type="match status" value="1"/>
</dbReference>